<dbReference type="EMBL" id="WIXE01018691">
    <property type="protein sequence ID" value="KAK5970705.1"/>
    <property type="molecule type" value="Genomic_DNA"/>
</dbReference>
<name>A0AAN8FJ84_TRICO</name>
<keyword evidence="3" id="KW-1185">Reference proteome</keyword>
<evidence type="ECO:0000313" key="3">
    <source>
        <dbReference type="Proteomes" id="UP001331761"/>
    </source>
</evidence>
<dbReference type="AlphaFoldDB" id="A0AAN8FJ84"/>
<comment type="caution">
    <text evidence="2">The sequence shown here is derived from an EMBL/GenBank/DDBJ whole genome shotgun (WGS) entry which is preliminary data.</text>
</comment>
<sequence>MSSTPKSRQGSTPQSSRRVGITPRGTPLRLSSAEYLDHPHRPPSSSSLSSHSSDDALMI</sequence>
<protein>
    <submittedName>
        <fullName evidence="2">Uncharacterized protein</fullName>
    </submittedName>
</protein>
<dbReference type="Proteomes" id="UP001331761">
    <property type="component" value="Unassembled WGS sequence"/>
</dbReference>
<accession>A0AAN8FJ84</accession>
<evidence type="ECO:0000313" key="2">
    <source>
        <dbReference type="EMBL" id="KAK5970705.1"/>
    </source>
</evidence>
<reference evidence="2 3" key="1">
    <citation type="submission" date="2019-10" db="EMBL/GenBank/DDBJ databases">
        <title>Assembly and Annotation for the nematode Trichostrongylus colubriformis.</title>
        <authorList>
            <person name="Martin J."/>
        </authorList>
    </citation>
    <scope>NUCLEOTIDE SEQUENCE [LARGE SCALE GENOMIC DNA]</scope>
    <source>
        <strain evidence="2">G859</strain>
        <tissue evidence="2">Whole worm</tissue>
    </source>
</reference>
<feature type="compositionally biased region" description="Polar residues" evidence="1">
    <location>
        <begin position="1"/>
        <end position="17"/>
    </location>
</feature>
<feature type="region of interest" description="Disordered" evidence="1">
    <location>
        <begin position="1"/>
        <end position="59"/>
    </location>
</feature>
<evidence type="ECO:0000256" key="1">
    <source>
        <dbReference type="SAM" id="MobiDB-lite"/>
    </source>
</evidence>
<gene>
    <name evidence="2" type="ORF">GCK32_011300</name>
</gene>
<proteinExistence type="predicted"/>
<organism evidence="2 3">
    <name type="scientific">Trichostrongylus colubriformis</name>
    <name type="common">Black scour worm</name>
    <dbReference type="NCBI Taxonomy" id="6319"/>
    <lineage>
        <taxon>Eukaryota</taxon>
        <taxon>Metazoa</taxon>
        <taxon>Ecdysozoa</taxon>
        <taxon>Nematoda</taxon>
        <taxon>Chromadorea</taxon>
        <taxon>Rhabditida</taxon>
        <taxon>Rhabditina</taxon>
        <taxon>Rhabditomorpha</taxon>
        <taxon>Strongyloidea</taxon>
        <taxon>Trichostrongylidae</taxon>
        <taxon>Trichostrongylus</taxon>
    </lineage>
</organism>
<feature type="compositionally biased region" description="Low complexity" evidence="1">
    <location>
        <begin position="43"/>
        <end position="59"/>
    </location>
</feature>